<dbReference type="InterPro" id="IPR045582">
    <property type="entry name" value="Trehalase-like_N"/>
</dbReference>
<dbReference type="eggNOG" id="COG3387">
    <property type="taxonomic scope" value="Bacteria"/>
</dbReference>
<organism evidence="3 4">
    <name type="scientific">Thermophagus xiamenensis</name>
    <dbReference type="NCBI Taxonomy" id="385682"/>
    <lineage>
        <taxon>Bacteria</taxon>
        <taxon>Pseudomonadati</taxon>
        <taxon>Bacteroidota</taxon>
        <taxon>Bacteroidia</taxon>
        <taxon>Marinilabiliales</taxon>
        <taxon>Marinilabiliaceae</taxon>
        <taxon>Thermophagus</taxon>
    </lineage>
</organism>
<evidence type="ECO:0000259" key="1">
    <source>
        <dbReference type="Pfam" id="PF00723"/>
    </source>
</evidence>
<reference evidence="3 4" key="1">
    <citation type="submission" date="2016-10" db="EMBL/GenBank/DDBJ databases">
        <authorList>
            <person name="de Groot N.N."/>
        </authorList>
    </citation>
    <scope>NUCLEOTIDE SEQUENCE [LARGE SCALE GENOMIC DNA]</scope>
    <source>
        <strain evidence="3 4">DSM 19012</strain>
    </source>
</reference>
<gene>
    <name evidence="3" type="ORF">SAMN05444380_11350</name>
</gene>
<dbReference type="OrthoDB" id="3902805at2"/>
<dbReference type="EMBL" id="FONA01000013">
    <property type="protein sequence ID" value="SFE55166.1"/>
    <property type="molecule type" value="Genomic_DNA"/>
</dbReference>
<dbReference type="PANTHER" id="PTHR31616:SF0">
    <property type="entry name" value="GLUCAN 1,4-ALPHA-GLUCOSIDASE"/>
    <property type="match status" value="1"/>
</dbReference>
<dbReference type="AlphaFoldDB" id="A0A1I2BGB4"/>
<feature type="domain" description="Trehalase-like N-terminal" evidence="2">
    <location>
        <begin position="8"/>
        <end position="146"/>
    </location>
</feature>
<feature type="domain" description="GH15-like" evidence="1">
    <location>
        <begin position="217"/>
        <end position="582"/>
    </location>
</feature>
<dbReference type="Proteomes" id="UP000181976">
    <property type="component" value="Unassembled WGS sequence"/>
</dbReference>
<protein>
    <submittedName>
        <fullName evidence="3">Glucoamylase (Glucan-1,4-alpha-glucosidase), GH15 family</fullName>
    </submittedName>
</protein>
<dbReference type="GO" id="GO:0004553">
    <property type="term" value="F:hydrolase activity, hydrolyzing O-glycosyl compounds"/>
    <property type="evidence" value="ECO:0007669"/>
    <property type="project" value="TreeGrafter"/>
</dbReference>
<dbReference type="PANTHER" id="PTHR31616">
    <property type="entry name" value="TREHALASE"/>
    <property type="match status" value="1"/>
</dbReference>
<dbReference type="Gene3D" id="1.50.10.10">
    <property type="match status" value="1"/>
</dbReference>
<accession>A0A1I2BGB4</accession>
<dbReference type="InterPro" id="IPR008928">
    <property type="entry name" value="6-hairpin_glycosidase_sf"/>
</dbReference>
<dbReference type="SUPFAM" id="SSF48208">
    <property type="entry name" value="Six-hairpin glycosidases"/>
    <property type="match status" value="1"/>
</dbReference>
<proteinExistence type="predicted"/>
<evidence type="ECO:0000259" key="2">
    <source>
        <dbReference type="Pfam" id="PF19291"/>
    </source>
</evidence>
<dbReference type="InterPro" id="IPR012341">
    <property type="entry name" value="6hp_glycosidase-like_sf"/>
</dbReference>
<dbReference type="InParanoid" id="A0A1I2BGB4"/>
<keyword evidence="4" id="KW-1185">Reference proteome</keyword>
<dbReference type="STRING" id="385682.SAMN05444380_11350"/>
<evidence type="ECO:0000313" key="3">
    <source>
        <dbReference type="EMBL" id="SFE55166.1"/>
    </source>
</evidence>
<dbReference type="RefSeq" id="WP_010528086.1">
    <property type="nucleotide sequence ID" value="NZ_AFSL01000072.1"/>
</dbReference>
<name>A0A1I2BGB4_9BACT</name>
<dbReference type="Pfam" id="PF19291">
    <property type="entry name" value="TREH_N"/>
    <property type="match status" value="1"/>
</dbReference>
<dbReference type="InterPro" id="IPR011613">
    <property type="entry name" value="GH15-like"/>
</dbReference>
<sequence length="601" mass="69941">MNNLNYGIVGNGKSAALISEKGSVDWLCFPQFDSPSVFAALLDKEKGGHFSIISVSGANITQKYGFHSNILITRFECVDGTFEIHDFMPRYKSDNGTYYIPPDLIRYIKWIKGKPKIKILYDPRLEYAKFDTRITIHEKYVKAQTTKGSYDSLYLYTSMDKLAVVGQLPITLEKDEFILISYNQKLLVQTIERAYLKLQRTKVYWLNWSERTTRFKKYNDQILRSALVLKLLSYQKSGAILAALTTSLPETIGEERNWDYRFCWIRDASMVIKVMTMLGHFNVAHRYLNFIINLLPDKDEKIQIMYGINGEKKLTEYELPHLSGYENSKPVRIGNAAYKQKQNDIYGILVDVIYQLFHLFTTSLEHSEELWTITRNIIKVVQKNWQKPDKGIWEIRHSTKHFTFSKVLCWVAVDRGIKIAELLHQKDYIRSWERLREKIKVDILKNAWSEEKQAFTQSYDSNDLDASVLLMETYGFIEGDDPRYKSTVKAIQRELEHNGLMFRYRNYDGFGQPSSAFTICSFWLIRALYKIGEKEEAKKKFEQLLKYSNHLGLFSEDMDFETKRLLGNFPQAYSHLALIDVAMLLAGGELTTEEKILGNIG</sequence>
<dbReference type="Pfam" id="PF00723">
    <property type="entry name" value="Glyco_hydro_15"/>
    <property type="match status" value="1"/>
</dbReference>
<evidence type="ECO:0000313" key="4">
    <source>
        <dbReference type="Proteomes" id="UP000181976"/>
    </source>
</evidence>
<dbReference type="GO" id="GO:0005975">
    <property type="term" value="P:carbohydrate metabolic process"/>
    <property type="evidence" value="ECO:0007669"/>
    <property type="project" value="InterPro"/>
</dbReference>